<name>A0A328Z4T6_9BURK</name>
<organism evidence="1 2">
    <name type="scientific">Paracidovorax anthurii</name>
    <dbReference type="NCBI Taxonomy" id="78229"/>
    <lineage>
        <taxon>Bacteria</taxon>
        <taxon>Pseudomonadati</taxon>
        <taxon>Pseudomonadota</taxon>
        <taxon>Betaproteobacteria</taxon>
        <taxon>Burkholderiales</taxon>
        <taxon>Comamonadaceae</taxon>
        <taxon>Paracidovorax</taxon>
    </lineage>
</organism>
<proteinExistence type="predicted"/>
<reference evidence="1 2" key="1">
    <citation type="submission" date="2018-06" db="EMBL/GenBank/DDBJ databases">
        <title>Genomic Encyclopedia of Archaeal and Bacterial Type Strains, Phase II (KMG-II): from individual species to whole genera.</title>
        <authorList>
            <person name="Goeker M."/>
        </authorList>
    </citation>
    <scope>NUCLEOTIDE SEQUENCE [LARGE SCALE GENOMIC DNA]</scope>
    <source>
        <strain evidence="1 2">CFPB 3232</strain>
    </source>
</reference>
<keyword evidence="2" id="KW-1185">Reference proteome</keyword>
<dbReference type="AlphaFoldDB" id="A0A328Z4T6"/>
<comment type="caution">
    <text evidence="1">The sequence shown here is derived from an EMBL/GenBank/DDBJ whole genome shotgun (WGS) entry which is preliminary data.</text>
</comment>
<dbReference type="EMBL" id="QLTA01000038">
    <property type="protein sequence ID" value="RAR77266.1"/>
    <property type="molecule type" value="Genomic_DNA"/>
</dbReference>
<sequence>MGGNIPTVFRLATGVDPFALLVDIHLTGRLPEACRTVAPVRAAATRSIGPAEPGRIPDSLASQWTAPFHAQLAHWNVRLPAGAKVEAMDSTYCPNHFQLVQPSSVQASLLAEWVIGVTAHATGLRLRQSSEDYFGL</sequence>
<protein>
    <submittedName>
        <fullName evidence="1">Uncharacterized protein</fullName>
    </submittedName>
</protein>
<evidence type="ECO:0000313" key="1">
    <source>
        <dbReference type="EMBL" id="RAR77266.1"/>
    </source>
</evidence>
<evidence type="ECO:0000313" key="2">
    <source>
        <dbReference type="Proteomes" id="UP000248856"/>
    </source>
</evidence>
<dbReference type="Proteomes" id="UP000248856">
    <property type="component" value="Unassembled WGS sequence"/>
</dbReference>
<dbReference type="Gene3D" id="3.30.470.20">
    <property type="entry name" value="ATP-grasp fold, B domain"/>
    <property type="match status" value="1"/>
</dbReference>
<accession>A0A328Z4T6</accession>
<gene>
    <name evidence="1" type="ORF">AX018_10381</name>
</gene>
<dbReference type="RefSeq" id="WP_245951621.1">
    <property type="nucleotide sequence ID" value="NZ_CBCSGC010000257.1"/>
</dbReference>